<dbReference type="Proteomes" id="UP001527202">
    <property type="component" value="Unassembled WGS sequence"/>
</dbReference>
<dbReference type="OrthoDB" id="2624681at2"/>
<evidence type="ECO:0000256" key="1">
    <source>
        <dbReference type="SAM" id="Coils"/>
    </source>
</evidence>
<feature type="coiled-coil region" evidence="1">
    <location>
        <begin position="44"/>
        <end position="97"/>
    </location>
</feature>
<reference evidence="3 4" key="1">
    <citation type="submission" date="2018-01" db="EMBL/GenBank/DDBJ databases">
        <title>The whole genome sequencing and assembly of Paenibacillus chitinolyticus KCCM 41400 strain.</title>
        <authorList>
            <person name="Kim J.-Y."/>
            <person name="Park M.-K."/>
            <person name="Lee Y.-J."/>
            <person name="Yi H."/>
            <person name="Bahn Y.-S."/>
            <person name="Kim J.F."/>
            <person name="Lee D.-W."/>
        </authorList>
    </citation>
    <scope>NUCLEOTIDE SEQUENCE [LARGE SCALE GENOMIC DNA]</scope>
    <source>
        <strain evidence="3 4">KCCM 41400</strain>
    </source>
</reference>
<sequence>MVESQQHQQFIRHAVEAADAAILAAQEAEHELQGAITQADPNAIQRAQAKLGSAKRQVAEAAAQIHSFDGDRYGQQLQQTIEQLQQAKQDLDVSEDHYHTPKQVR</sequence>
<dbReference type="EMBL" id="JAMDMJ010000015">
    <property type="protein sequence ID" value="MCY9596748.1"/>
    <property type="molecule type" value="Genomic_DNA"/>
</dbReference>
<keyword evidence="1" id="KW-0175">Coiled coil</keyword>
<gene>
    <name evidence="2" type="ORF">M5X16_13285</name>
    <name evidence="3" type="ORF">PC41400_20620</name>
</gene>
<dbReference type="Proteomes" id="UP000288943">
    <property type="component" value="Chromosome"/>
</dbReference>
<evidence type="ECO:0000313" key="5">
    <source>
        <dbReference type="Proteomes" id="UP001527202"/>
    </source>
</evidence>
<protein>
    <recommendedName>
        <fullName evidence="6">ATPase</fullName>
    </recommendedName>
</protein>
<proteinExistence type="predicted"/>
<dbReference type="EMBL" id="CP026520">
    <property type="protein sequence ID" value="QAV19930.1"/>
    <property type="molecule type" value="Genomic_DNA"/>
</dbReference>
<dbReference type="GeneID" id="95377200"/>
<reference evidence="2 5" key="2">
    <citation type="submission" date="2022-05" db="EMBL/GenBank/DDBJ databases">
        <title>Genome Sequencing of Bee-Associated Microbes.</title>
        <authorList>
            <person name="Dunlap C."/>
        </authorList>
    </citation>
    <scope>NUCLEOTIDE SEQUENCE [LARGE SCALE GENOMIC DNA]</scope>
    <source>
        <strain evidence="2 5">NRRL B-23120</strain>
    </source>
</reference>
<organism evidence="3 4">
    <name type="scientific">Paenibacillus chitinolyticus</name>
    <dbReference type="NCBI Taxonomy" id="79263"/>
    <lineage>
        <taxon>Bacteria</taxon>
        <taxon>Bacillati</taxon>
        <taxon>Bacillota</taxon>
        <taxon>Bacilli</taxon>
        <taxon>Bacillales</taxon>
        <taxon>Paenibacillaceae</taxon>
        <taxon>Paenibacillus</taxon>
    </lineage>
</organism>
<evidence type="ECO:0008006" key="6">
    <source>
        <dbReference type="Google" id="ProtNLM"/>
    </source>
</evidence>
<name>A0A410WZZ9_9BACL</name>
<keyword evidence="5" id="KW-1185">Reference proteome</keyword>
<evidence type="ECO:0000313" key="2">
    <source>
        <dbReference type="EMBL" id="MCY9596748.1"/>
    </source>
</evidence>
<dbReference type="AlphaFoldDB" id="A0A410WZZ9"/>
<dbReference type="RefSeq" id="WP_042227345.1">
    <property type="nucleotide sequence ID" value="NZ_CP026520.1"/>
</dbReference>
<dbReference type="KEGG" id="pchi:PC41400_20620"/>
<accession>A0A410WZZ9</accession>
<evidence type="ECO:0000313" key="3">
    <source>
        <dbReference type="EMBL" id="QAV19930.1"/>
    </source>
</evidence>
<evidence type="ECO:0000313" key="4">
    <source>
        <dbReference type="Proteomes" id="UP000288943"/>
    </source>
</evidence>